<dbReference type="PANTHER" id="PTHR34580">
    <property type="match status" value="1"/>
</dbReference>
<evidence type="ECO:0000313" key="2">
    <source>
        <dbReference type="EMBL" id="TFD85514.1"/>
    </source>
</evidence>
<feature type="domain" description="WYL" evidence="1">
    <location>
        <begin position="2"/>
        <end position="67"/>
    </location>
</feature>
<dbReference type="InterPro" id="IPR026881">
    <property type="entry name" value="WYL_dom"/>
</dbReference>
<organism evidence="2 3">
    <name type="scientific">Cryobacterium serini</name>
    <dbReference type="NCBI Taxonomy" id="1259201"/>
    <lineage>
        <taxon>Bacteria</taxon>
        <taxon>Bacillati</taxon>
        <taxon>Actinomycetota</taxon>
        <taxon>Actinomycetes</taxon>
        <taxon>Micrococcales</taxon>
        <taxon>Microbacteriaceae</taxon>
        <taxon>Cryobacterium</taxon>
    </lineage>
</organism>
<keyword evidence="3" id="KW-1185">Reference proteome</keyword>
<dbReference type="RefSeq" id="WP_134530474.1">
    <property type="nucleotide sequence ID" value="NZ_SOHN01000017.1"/>
</dbReference>
<protein>
    <submittedName>
        <fullName evidence="2">WYL domain-containing protein</fullName>
    </submittedName>
</protein>
<accession>A0A4R9BIW2</accession>
<evidence type="ECO:0000313" key="3">
    <source>
        <dbReference type="Proteomes" id="UP000297626"/>
    </source>
</evidence>
<dbReference type="EMBL" id="SOHN01000017">
    <property type="protein sequence ID" value="TFD85514.1"/>
    <property type="molecule type" value="Genomic_DNA"/>
</dbReference>
<comment type="caution">
    <text evidence="2">The sequence shown here is derived from an EMBL/GenBank/DDBJ whole genome shotgun (WGS) entry which is preliminary data.</text>
</comment>
<gene>
    <name evidence="2" type="ORF">E3T51_14475</name>
</gene>
<dbReference type="Proteomes" id="UP000297626">
    <property type="component" value="Unassembled WGS sequence"/>
</dbReference>
<dbReference type="PANTHER" id="PTHR34580:SF1">
    <property type="entry name" value="PROTEIN PAFC"/>
    <property type="match status" value="1"/>
</dbReference>
<dbReference type="PROSITE" id="PS52050">
    <property type="entry name" value="WYL"/>
    <property type="match status" value="1"/>
</dbReference>
<dbReference type="AlphaFoldDB" id="A0A4R9BIW2"/>
<name>A0A4R9BIW2_9MICO</name>
<evidence type="ECO:0000259" key="1">
    <source>
        <dbReference type="Pfam" id="PF13280"/>
    </source>
</evidence>
<reference evidence="2 3" key="1">
    <citation type="submission" date="2019-03" db="EMBL/GenBank/DDBJ databases">
        <title>Genomics of glacier-inhabiting Cryobacterium strains.</title>
        <authorList>
            <person name="Liu Q."/>
            <person name="Xin Y.-H."/>
        </authorList>
    </citation>
    <scope>NUCLEOTIDE SEQUENCE [LARGE SCALE GENOMIC DNA]</scope>
    <source>
        <strain evidence="2 3">Sr54</strain>
    </source>
</reference>
<sequence length="92" mass="10430">MSALEQATVDQVTVNLTYTAAEGQTTRREVEPMIFALTAGQWKLVAWCRLREGIRWFALTRIQRATVTRHPCTGHQIEEIGKPPTLAHSVHF</sequence>
<dbReference type="InterPro" id="IPR051534">
    <property type="entry name" value="CBASS_pafABC_assoc_protein"/>
</dbReference>
<proteinExistence type="predicted"/>
<dbReference type="Pfam" id="PF13280">
    <property type="entry name" value="WYL"/>
    <property type="match status" value="1"/>
</dbReference>